<sequence length="70" mass="7957">MRFARGVKLDVNNPAVANRGMTVQDYIGQFRDAKVLREFPGEYLDQTVEQALKAGDSTVRKLLTDGRWSR</sequence>
<comment type="caution">
    <text evidence="1">The sequence shown here is derived from an EMBL/GenBank/DDBJ whole genome shotgun (WGS) entry which is preliminary data.</text>
</comment>
<dbReference type="RefSeq" id="WP_146843070.1">
    <property type="nucleotide sequence ID" value="NZ_BJWG01000008.1"/>
</dbReference>
<dbReference type="Proteomes" id="UP000321720">
    <property type="component" value="Unassembled WGS sequence"/>
</dbReference>
<evidence type="ECO:0000313" key="1">
    <source>
        <dbReference type="EMBL" id="GEL95436.1"/>
    </source>
</evidence>
<evidence type="ECO:0000313" key="2">
    <source>
        <dbReference type="Proteomes" id="UP000321720"/>
    </source>
</evidence>
<protein>
    <submittedName>
        <fullName evidence="1">Uncharacterized protein</fullName>
    </submittedName>
</protein>
<dbReference type="OrthoDB" id="582519at2"/>
<gene>
    <name evidence="1" type="ORF">CCO02nite_20940</name>
</gene>
<reference evidence="1 2" key="1">
    <citation type="submission" date="2019-07" db="EMBL/GenBank/DDBJ databases">
        <title>Whole genome shotgun sequence of Cellulomonas composti NBRC 100758.</title>
        <authorList>
            <person name="Hosoyama A."/>
            <person name="Uohara A."/>
            <person name="Ohji S."/>
            <person name="Ichikawa N."/>
        </authorList>
    </citation>
    <scope>NUCLEOTIDE SEQUENCE [LARGE SCALE GENOMIC DNA]</scope>
    <source>
        <strain evidence="1 2">NBRC 100758</strain>
    </source>
</reference>
<proteinExistence type="predicted"/>
<dbReference type="EMBL" id="BJWG01000008">
    <property type="protein sequence ID" value="GEL95436.1"/>
    <property type="molecule type" value="Genomic_DNA"/>
</dbReference>
<name>A0A511JBS0_9CELL</name>
<keyword evidence="2" id="KW-1185">Reference proteome</keyword>
<dbReference type="AlphaFoldDB" id="A0A511JBS0"/>
<accession>A0A511JBS0</accession>
<organism evidence="1 2">
    <name type="scientific">Cellulomonas composti</name>
    <dbReference type="NCBI Taxonomy" id="266130"/>
    <lineage>
        <taxon>Bacteria</taxon>
        <taxon>Bacillati</taxon>
        <taxon>Actinomycetota</taxon>
        <taxon>Actinomycetes</taxon>
        <taxon>Micrococcales</taxon>
        <taxon>Cellulomonadaceae</taxon>
        <taxon>Cellulomonas</taxon>
    </lineage>
</organism>